<dbReference type="Proteomes" id="UP000265703">
    <property type="component" value="Unassembled WGS sequence"/>
</dbReference>
<keyword evidence="3" id="KW-1185">Reference proteome</keyword>
<dbReference type="EMBL" id="QKYT01000261">
    <property type="protein sequence ID" value="RIA88492.1"/>
    <property type="molecule type" value="Genomic_DNA"/>
</dbReference>
<gene>
    <name evidence="2" type="ORF">C1645_243020</name>
</gene>
<name>A0A397SS07_9GLOM</name>
<accession>A0A397SS07</accession>
<reference evidence="2 3" key="1">
    <citation type="submission" date="2018-06" db="EMBL/GenBank/DDBJ databases">
        <title>Comparative genomics reveals the genomic features of Rhizophagus irregularis, R. cerebriforme, R. diaphanum and Gigaspora rosea, and their symbiotic lifestyle signature.</title>
        <authorList>
            <person name="Morin E."/>
            <person name="San Clemente H."/>
            <person name="Chen E.C.H."/>
            <person name="De La Providencia I."/>
            <person name="Hainaut M."/>
            <person name="Kuo A."/>
            <person name="Kohler A."/>
            <person name="Murat C."/>
            <person name="Tang N."/>
            <person name="Roy S."/>
            <person name="Loubradou J."/>
            <person name="Henrissat B."/>
            <person name="Grigoriev I.V."/>
            <person name="Corradi N."/>
            <person name="Roux C."/>
            <person name="Martin F.M."/>
        </authorList>
    </citation>
    <scope>NUCLEOTIDE SEQUENCE [LARGE SCALE GENOMIC DNA]</scope>
    <source>
        <strain evidence="2 3">DAOM 227022</strain>
    </source>
</reference>
<keyword evidence="1" id="KW-0175">Coiled coil</keyword>
<evidence type="ECO:0000256" key="1">
    <source>
        <dbReference type="SAM" id="Coils"/>
    </source>
</evidence>
<organism evidence="2 3">
    <name type="scientific">Glomus cerebriforme</name>
    <dbReference type="NCBI Taxonomy" id="658196"/>
    <lineage>
        <taxon>Eukaryota</taxon>
        <taxon>Fungi</taxon>
        <taxon>Fungi incertae sedis</taxon>
        <taxon>Mucoromycota</taxon>
        <taxon>Glomeromycotina</taxon>
        <taxon>Glomeromycetes</taxon>
        <taxon>Glomerales</taxon>
        <taxon>Glomeraceae</taxon>
        <taxon>Glomus</taxon>
    </lineage>
</organism>
<dbReference type="AlphaFoldDB" id="A0A397SS07"/>
<sequence>MIQNESNEESTKSLFEQLLKIGHQGILRELIKQYYEKNILGERSSQDNDRLEQLEQDKTRLLEEIDELLKEETKVIPEMEQIKEESNEDRGIENLISVVNKLTVIKTKNEKEIVGLEEKIKKLENIVNSSRDQKRVVELQRQTTELRGKLASKKEELTSVKEKLAKKDESVRREIANLRSTIDSQKNIIRGLEKEKKENREVNKPKIQLDKTQRELDYRIGELEHKLKEIADLASQTQNIKLELDRMINNSKIKLDGDKRNQIKKLFVRQAENDNSKLEDIRCLLGRKLDESEINALLYKKNELVQNERELASKILKISGDGTNEGQR</sequence>
<proteinExistence type="predicted"/>
<dbReference type="STRING" id="658196.A0A397SS07"/>
<protein>
    <submittedName>
        <fullName evidence="2">Uncharacterized protein</fullName>
    </submittedName>
</protein>
<feature type="coiled-coil region" evidence="1">
    <location>
        <begin position="44"/>
        <end position="71"/>
    </location>
</feature>
<evidence type="ECO:0000313" key="2">
    <source>
        <dbReference type="EMBL" id="RIA88492.1"/>
    </source>
</evidence>
<comment type="caution">
    <text evidence="2">The sequence shown here is derived from an EMBL/GenBank/DDBJ whole genome shotgun (WGS) entry which is preliminary data.</text>
</comment>
<feature type="coiled-coil region" evidence="1">
    <location>
        <begin position="106"/>
        <end position="195"/>
    </location>
</feature>
<evidence type="ECO:0000313" key="3">
    <source>
        <dbReference type="Proteomes" id="UP000265703"/>
    </source>
</evidence>
<dbReference type="OrthoDB" id="2380411at2759"/>